<organism evidence="8 9">
    <name type="scientific">Pseudodesulfovibrio alkaliphilus</name>
    <dbReference type="NCBI Taxonomy" id="2661613"/>
    <lineage>
        <taxon>Bacteria</taxon>
        <taxon>Pseudomonadati</taxon>
        <taxon>Thermodesulfobacteriota</taxon>
        <taxon>Desulfovibrionia</taxon>
        <taxon>Desulfovibrionales</taxon>
        <taxon>Desulfovibrionaceae</taxon>
    </lineage>
</organism>
<keyword evidence="5 6" id="KW-0472">Membrane</keyword>
<accession>A0A7K1KQE1</accession>
<feature type="transmembrane region" description="Helical" evidence="6">
    <location>
        <begin position="217"/>
        <end position="238"/>
    </location>
</feature>
<evidence type="ECO:0000256" key="6">
    <source>
        <dbReference type="SAM" id="Phobius"/>
    </source>
</evidence>
<feature type="transmembrane region" description="Helical" evidence="6">
    <location>
        <begin position="36"/>
        <end position="56"/>
    </location>
</feature>
<comment type="caution">
    <text evidence="8">The sequence shown here is derived from an EMBL/GenBank/DDBJ whole genome shotgun (WGS) entry which is preliminary data.</text>
</comment>
<comment type="similarity">
    <text evidence="2">Belongs to the EamA transporter family.</text>
</comment>
<evidence type="ECO:0000256" key="1">
    <source>
        <dbReference type="ARBA" id="ARBA00004141"/>
    </source>
</evidence>
<dbReference type="InterPro" id="IPR050638">
    <property type="entry name" value="AA-Vitamin_Transporters"/>
</dbReference>
<dbReference type="InterPro" id="IPR037185">
    <property type="entry name" value="EmrE-like"/>
</dbReference>
<dbReference type="Pfam" id="PF00892">
    <property type="entry name" value="EamA"/>
    <property type="match status" value="2"/>
</dbReference>
<feature type="transmembrane region" description="Helical" evidence="6">
    <location>
        <begin position="97"/>
        <end position="118"/>
    </location>
</feature>
<comment type="subcellular location">
    <subcellularLocation>
        <location evidence="1">Membrane</location>
        <topology evidence="1">Multi-pass membrane protein</topology>
    </subcellularLocation>
</comment>
<dbReference type="AlphaFoldDB" id="A0A7K1KQE1"/>
<protein>
    <submittedName>
        <fullName evidence="8">EamA family transporter</fullName>
    </submittedName>
</protein>
<feature type="transmembrane region" description="Helical" evidence="6">
    <location>
        <begin position="186"/>
        <end position="205"/>
    </location>
</feature>
<gene>
    <name evidence="8" type="ORF">GKC30_11085</name>
</gene>
<keyword evidence="3 6" id="KW-0812">Transmembrane</keyword>
<dbReference type="Proteomes" id="UP000461162">
    <property type="component" value="Unassembled WGS sequence"/>
</dbReference>
<feature type="transmembrane region" description="Helical" evidence="6">
    <location>
        <begin position="154"/>
        <end position="174"/>
    </location>
</feature>
<dbReference type="InterPro" id="IPR000620">
    <property type="entry name" value="EamA_dom"/>
</dbReference>
<dbReference type="RefSeq" id="WP_155934803.1">
    <property type="nucleotide sequence ID" value="NZ_WODC01000007.1"/>
</dbReference>
<keyword evidence="9" id="KW-1185">Reference proteome</keyword>
<evidence type="ECO:0000313" key="9">
    <source>
        <dbReference type="Proteomes" id="UP000461162"/>
    </source>
</evidence>
<keyword evidence="4 6" id="KW-1133">Transmembrane helix</keyword>
<proteinExistence type="inferred from homology"/>
<feature type="transmembrane region" description="Helical" evidence="6">
    <location>
        <begin position="275"/>
        <end position="292"/>
    </location>
</feature>
<dbReference type="Gene3D" id="1.10.3730.20">
    <property type="match status" value="1"/>
</dbReference>
<evidence type="ECO:0000256" key="4">
    <source>
        <dbReference type="ARBA" id="ARBA00022989"/>
    </source>
</evidence>
<feature type="transmembrane region" description="Helical" evidence="6">
    <location>
        <begin position="68"/>
        <end position="91"/>
    </location>
</feature>
<evidence type="ECO:0000256" key="5">
    <source>
        <dbReference type="ARBA" id="ARBA00023136"/>
    </source>
</evidence>
<feature type="transmembrane region" description="Helical" evidence="6">
    <location>
        <begin position="250"/>
        <end position="269"/>
    </location>
</feature>
<dbReference type="SUPFAM" id="SSF103481">
    <property type="entry name" value="Multidrug resistance efflux transporter EmrE"/>
    <property type="match status" value="2"/>
</dbReference>
<dbReference type="PANTHER" id="PTHR32322">
    <property type="entry name" value="INNER MEMBRANE TRANSPORTER"/>
    <property type="match status" value="1"/>
</dbReference>
<evidence type="ECO:0000313" key="8">
    <source>
        <dbReference type="EMBL" id="MUM78180.1"/>
    </source>
</evidence>
<name>A0A7K1KQE1_9BACT</name>
<feature type="transmembrane region" description="Helical" evidence="6">
    <location>
        <begin position="125"/>
        <end position="142"/>
    </location>
</feature>
<dbReference type="EMBL" id="WODC01000007">
    <property type="protein sequence ID" value="MUM78180.1"/>
    <property type="molecule type" value="Genomic_DNA"/>
</dbReference>
<evidence type="ECO:0000256" key="2">
    <source>
        <dbReference type="ARBA" id="ARBA00007362"/>
    </source>
</evidence>
<reference evidence="8 9" key="1">
    <citation type="submission" date="2019-11" db="EMBL/GenBank/DDBJ databases">
        <title>Pseudodesulfovibrio alkaliphilus, sp. nov., an alkaliphilic sulfate-reducing bacteria from mud volcano of Taman peninsula, Russia.</title>
        <authorList>
            <person name="Frolova A."/>
            <person name="Merkel A.Y."/>
            <person name="Slobodkin A.I."/>
        </authorList>
    </citation>
    <scope>NUCLEOTIDE SEQUENCE [LARGE SCALE GENOMIC DNA]</scope>
    <source>
        <strain evidence="8 9">F-1</strain>
    </source>
</reference>
<feature type="domain" description="EamA" evidence="7">
    <location>
        <begin position="7"/>
        <end position="141"/>
    </location>
</feature>
<sequence length="295" mass="31961">MLQPRSLGFLHALLAVIIWSGNFVIASGFVDDLPPITLAALRWSTATVFFLPFVVRRMLREWSAIRENMLPLCASALTGVTIFNTLIYMSARTTDTINLALLAGTTPVFVVLLSRLFLGERISAFRWLGLLVAICGMVAIATRGDLNVLRELNFRSGDLTMLLAGLLWAVYSILIKRRSQQVSQLTYLGVTFLIGVIPLIPAAIIEQGFQPAWELTPGIVGAAIYTGLGASLAAFFLWSSAVSLIGPGTASLFQYLTPVFSGLAAYLLLGQPISLWHGLGFVLIFSGVVLATRRG</sequence>
<feature type="domain" description="EamA" evidence="7">
    <location>
        <begin position="156"/>
        <end position="292"/>
    </location>
</feature>
<dbReference type="GO" id="GO:0016020">
    <property type="term" value="C:membrane"/>
    <property type="evidence" value="ECO:0007669"/>
    <property type="project" value="UniProtKB-SubCell"/>
</dbReference>
<evidence type="ECO:0000256" key="3">
    <source>
        <dbReference type="ARBA" id="ARBA00022692"/>
    </source>
</evidence>
<dbReference type="PANTHER" id="PTHR32322:SF2">
    <property type="entry name" value="EAMA DOMAIN-CONTAINING PROTEIN"/>
    <property type="match status" value="1"/>
</dbReference>
<evidence type="ECO:0000259" key="7">
    <source>
        <dbReference type="Pfam" id="PF00892"/>
    </source>
</evidence>